<keyword evidence="2" id="KW-0812">Transmembrane</keyword>
<accession>A0ABQ2L1V9</accession>
<evidence type="ECO:0000256" key="2">
    <source>
        <dbReference type="SAM" id="Phobius"/>
    </source>
</evidence>
<gene>
    <name evidence="3" type="ORF">GCM10010969_20420</name>
</gene>
<evidence type="ECO:0000313" key="3">
    <source>
        <dbReference type="EMBL" id="GGN99866.1"/>
    </source>
</evidence>
<proteinExistence type="predicted"/>
<evidence type="ECO:0008006" key="5">
    <source>
        <dbReference type="Google" id="ProtNLM"/>
    </source>
</evidence>
<evidence type="ECO:0000313" key="4">
    <source>
        <dbReference type="Proteomes" id="UP000606653"/>
    </source>
</evidence>
<dbReference type="RefSeq" id="WP_018977789.1">
    <property type="nucleotide sequence ID" value="NZ_BMLN01000005.1"/>
</dbReference>
<feature type="transmembrane region" description="Helical" evidence="2">
    <location>
        <begin position="50"/>
        <end position="68"/>
    </location>
</feature>
<protein>
    <recommendedName>
        <fullName evidence="5">DUF4179 domain-containing protein</fullName>
    </recommendedName>
</protein>
<dbReference type="Proteomes" id="UP000606653">
    <property type="component" value="Unassembled WGS sequence"/>
</dbReference>
<keyword evidence="4" id="KW-1185">Reference proteome</keyword>
<organism evidence="3 4">
    <name type="scientific">Saccharibacillus kuerlensis</name>
    <dbReference type="NCBI Taxonomy" id="459527"/>
    <lineage>
        <taxon>Bacteria</taxon>
        <taxon>Bacillati</taxon>
        <taxon>Bacillota</taxon>
        <taxon>Bacilli</taxon>
        <taxon>Bacillales</taxon>
        <taxon>Paenibacillaceae</taxon>
        <taxon>Saccharibacillus</taxon>
    </lineage>
</organism>
<keyword evidence="2" id="KW-0472">Membrane</keyword>
<comment type="caution">
    <text evidence="3">The sequence shown here is derived from an EMBL/GenBank/DDBJ whole genome shotgun (WGS) entry which is preliminary data.</text>
</comment>
<feature type="region of interest" description="Disordered" evidence="1">
    <location>
        <begin position="78"/>
        <end position="97"/>
    </location>
</feature>
<keyword evidence="2" id="KW-1133">Transmembrane helix</keyword>
<reference evidence="4" key="1">
    <citation type="journal article" date="2019" name="Int. J. Syst. Evol. Microbiol.">
        <title>The Global Catalogue of Microorganisms (GCM) 10K type strain sequencing project: providing services to taxonomists for standard genome sequencing and annotation.</title>
        <authorList>
            <consortium name="The Broad Institute Genomics Platform"/>
            <consortium name="The Broad Institute Genome Sequencing Center for Infectious Disease"/>
            <person name="Wu L."/>
            <person name="Ma J."/>
        </authorList>
    </citation>
    <scope>NUCLEOTIDE SEQUENCE [LARGE SCALE GENOMIC DNA]</scope>
    <source>
        <strain evidence="4">CGMCC 1.6964</strain>
    </source>
</reference>
<name>A0ABQ2L1V9_9BACL</name>
<dbReference type="EMBL" id="BMLN01000005">
    <property type="protein sequence ID" value="GGN99866.1"/>
    <property type="molecule type" value="Genomic_DNA"/>
</dbReference>
<sequence length="476" mass="52723">MEKYRKEERLLIEDAESVRNSNRMPSAAERSAAIRRGMQRVNSESRRRKSFAYGGAGAVVLAAGALFLTNPGIMPNGEEGEVTSVQEPKSVPQAAAPQDVSLEPFRKLFSGNDMLSGPLNRGDIERTNLIVEQNGYTVKIHGLIRDSRSVTLMYETGAPNGEEVELNESALLNAATGEMLTSSIRQFGSTSYDKASRTTYGYVTMVFEKGTENRSEDVKLRAYAAAGGSGINKERLQNFELPMHLASTEASEEELVFDKPKTLTAGGQEYLIHRVLLTPLAVYLEFEEDAANTDKLFDFIDPRLVMEKDEKRLKMGLRGTSVSLNENAGGEISFVNKEGIVRPDSLSFQVKGINALSKQKLYFVIDTEQEKVLQAPGEGFTVQVRDFAKGVREIKTEYKISHVHNLLLLDETFVDGQGIEHAMTNAAPNATQGGEGSTEEGTHWSYIEDKKYPQPLTFKILAYPAVEMDEQEVQLK</sequence>
<evidence type="ECO:0000256" key="1">
    <source>
        <dbReference type="SAM" id="MobiDB-lite"/>
    </source>
</evidence>